<dbReference type="GO" id="GO:0016787">
    <property type="term" value="F:hydrolase activity"/>
    <property type="evidence" value="ECO:0007669"/>
    <property type="project" value="UniProtKB-KW"/>
</dbReference>
<dbReference type="InterPro" id="IPR036663">
    <property type="entry name" value="Fumarylacetoacetase_C_sf"/>
</dbReference>
<feature type="domain" description="Fumarylacetoacetase-like C-terminal" evidence="1">
    <location>
        <begin position="84"/>
        <end position="301"/>
    </location>
</feature>
<evidence type="ECO:0000313" key="2">
    <source>
        <dbReference type="EMBL" id="WLR43080.1"/>
    </source>
</evidence>
<dbReference type="InterPro" id="IPR011234">
    <property type="entry name" value="Fumarylacetoacetase-like_C"/>
</dbReference>
<evidence type="ECO:0000259" key="1">
    <source>
        <dbReference type="Pfam" id="PF01557"/>
    </source>
</evidence>
<accession>A0ABY9JXC0</accession>
<name>A0ABY9JXC0_9BACI</name>
<keyword evidence="2" id="KW-0378">Hydrolase</keyword>
<protein>
    <submittedName>
        <fullName evidence="2">Fumarylacetoacetate hydrolase family protein</fullName>
    </submittedName>
</protein>
<gene>
    <name evidence="2" type="ORF">LC087_02385</name>
</gene>
<dbReference type="Pfam" id="PF01557">
    <property type="entry name" value="FAA_hydrolase"/>
    <property type="match status" value="1"/>
</dbReference>
<dbReference type="EMBL" id="CP129013">
    <property type="protein sequence ID" value="WLR43080.1"/>
    <property type="molecule type" value="Genomic_DNA"/>
</dbReference>
<dbReference type="Gene3D" id="3.90.850.10">
    <property type="entry name" value="Fumarylacetoacetase-like, C-terminal domain"/>
    <property type="match status" value="1"/>
</dbReference>
<dbReference type="SUPFAM" id="SSF56529">
    <property type="entry name" value="FAH"/>
    <property type="match status" value="1"/>
</dbReference>
<dbReference type="RefSeq" id="WP_226538901.1">
    <property type="nucleotide sequence ID" value="NZ_CP129013.1"/>
</dbReference>
<reference evidence="2 3" key="1">
    <citation type="submission" date="2023-06" db="EMBL/GenBank/DDBJ databases">
        <title>Five Gram-positive bacteria isolated from mangrove sediments in Shenzhen, Guangdong, China.</title>
        <authorList>
            <person name="Yu S."/>
            <person name="Zheng W."/>
            <person name="Huang Y."/>
        </authorList>
    </citation>
    <scope>NUCLEOTIDE SEQUENCE [LARGE SCALE GENOMIC DNA]</scope>
    <source>
        <strain evidence="2 3">SaN35-3</strain>
    </source>
</reference>
<dbReference type="PANTHER" id="PTHR43211">
    <property type="entry name" value="FUMARYLACETOACETATE HYDROLASE"/>
    <property type="match status" value="1"/>
</dbReference>
<sequence length="303" mass="33750">MKFVTFLNQEDRQVAGVIKGESVIDLHQRSGGKIPSSMLAILGEYHRFRPLISAIQQSAQPSQGSYHLNEVQLLAPLPNPLSLRDFYAFEEHVVNAREKRGLTVVPEWYEIPAFYFSNHLAIKGPNDNIQIPPHCHQFDYELEIACVIGKEGKDIKAENADDYILGYCIMNDWSARDLQRKEMKIGLGPAKGKDFATSIGPYLVTKDELEEFKIGSRYDLKMTASVNGKILSEGNFQSVFYTFPEMIERACTGVTLYPGEVIGSGTLGTGCLLEIGDDTWLQSGDEVTLEITGLGRLVNRVIG</sequence>
<proteinExistence type="predicted"/>
<dbReference type="PANTHER" id="PTHR43211:SF1">
    <property type="entry name" value="BLL6422 PROTEIN"/>
    <property type="match status" value="1"/>
</dbReference>
<organism evidence="2 3">
    <name type="scientific">Bacillus carboniphilus</name>
    <dbReference type="NCBI Taxonomy" id="86663"/>
    <lineage>
        <taxon>Bacteria</taxon>
        <taxon>Bacillati</taxon>
        <taxon>Bacillota</taxon>
        <taxon>Bacilli</taxon>
        <taxon>Bacillales</taxon>
        <taxon>Bacillaceae</taxon>
        <taxon>Bacillus</taxon>
    </lineage>
</organism>
<dbReference type="Proteomes" id="UP001197974">
    <property type="component" value="Chromosome"/>
</dbReference>
<keyword evidence="3" id="KW-1185">Reference proteome</keyword>
<evidence type="ECO:0000313" key="3">
    <source>
        <dbReference type="Proteomes" id="UP001197974"/>
    </source>
</evidence>